<evidence type="ECO:0000313" key="2">
    <source>
        <dbReference type="EMBL" id="KXB30027.1"/>
    </source>
</evidence>
<dbReference type="Proteomes" id="UP000070186">
    <property type="component" value="Unassembled WGS sequence"/>
</dbReference>
<feature type="transmembrane region" description="Helical" evidence="1">
    <location>
        <begin position="45"/>
        <end position="65"/>
    </location>
</feature>
<feature type="transmembrane region" description="Helical" evidence="1">
    <location>
        <begin position="72"/>
        <end position="89"/>
    </location>
</feature>
<organism evidence="2 3">
    <name type="scientific">Dechloromonas denitrificans</name>
    <dbReference type="NCBI Taxonomy" id="281362"/>
    <lineage>
        <taxon>Bacteria</taxon>
        <taxon>Pseudomonadati</taxon>
        <taxon>Pseudomonadota</taxon>
        <taxon>Betaproteobacteria</taxon>
        <taxon>Rhodocyclales</taxon>
        <taxon>Azonexaceae</taxon>
        <taxon>Dechloromonas</taxon>
    </lineage>
</organism>
<proteinExistence type="predicted"/>
<gene>
    <name evidence="2" type="ORF">AT959_11600</name>
</gene>
<feature type="transmembrane region" description="Helical" evidence="1">
    <location>
        <begin position="12"/>
        <end position="33"/>
    </location>
</feature>
<keyword evidence="1" id="KW-0812">Transmembrane</keyword>
<evidence type="ECO:0000256" key="1">
    <source>
        <dbReference type="SAM" id="Phobius"/>
    </source>
</evidence>
<keyword evidence="1" id="KW-1133">Transmembrane helix</keyword>
<protein>
    <recommendedName>
        <fullName evidence="4">Iron uptake protein</fullName>
    </recommendedName>
</protein>
<evidence type="ECO:0000313" key="3">
    <source>
        <dbReference type="Proteomes" id="UP000070186"/>
    </source>
</evidence>
<evidence type="ECO:0008006" key="4">
    <source>
        <dbReference type="Google" id="ProtNLM"/>
    </source>
</evidence>
<dbReference type="STRING" id="281362.AT959_11600"/>
<dbReference type="EMBL" id="LODL01000021">
    <property type="protein sequence ID" value="KXB30027.1"/>
    <property type="molecule type" value="Genomic_DNA"/>
</dbReference>
<keyword evidence="3" id="KW-1185">Reference proteome</keyword>
<comment type="caution">
    <text evidence="2">The sequence shown here is derived from an EMBL/GenBank/DDBJ whole genome shotgun (WGS) entry which is preliminary data.</text>
</comment>
<dbReference type="AlphaFoldDB" id="A0A133XGE9"/>
<dbReference type="RefSeq" id="WP_066883252.1">
    <property type="nucleotide sequence ID" value="NZ_LODL01000021.1"/>
</dbReference>
<reference evidence="2 3" key="1">
    <citation type="submission" date="2015-12" db="EMBL/GenBank/DDBJ databases">
        <title>Nitrous oxide reduction kinetics distinguish bacteria harboring typical versus atypical NosZ.</title>
        <authorList>
            <person name="Yoon S."/>
            <person name="Nissen S."/>
            <person name="Park D."/>
            <person name="Sanford R.A."/>
            <person name="Loeffler F.E."/>
        </authorList>
    </citation>
    <scope>NUCLEOTIDE SEQUENCE [LARGE SCALE GENOMIC DNA]</scope>
    <source>
        <strain evidence="2 3">ATCC BAA-841</strain>
    </source>
</reference>
<sequence>MPFLSADTAHLCLRILAAALGGYALCWAIFYLLCSWLPYEKATVWYLTGQLAPLPFVGVLLWAFVSPSAWRALGWPLLWAAAIALVGWLA</sequence>
<accession>A0A133XGE9</accession>
<name>A0A133XGE9_9RHOO</name>
<keyword evidence="1" id="KW-0472">Membrane</keyword>